<dbReference type="Pfam" id="PF02362">
    <property type="entry name" value="B3"/>
    <property type="match status" value="3"/>
</dbReference>
<evidence type="ECO:0000313" key="8">
    <source>
        <dbReference type="Proteomes" id="UP000187406"/>
    </source>
</evidence>
<keyword evidence="5" id="KW-0539">Nucleus</keyword>
<dbReference type="SUPFAM" id="SSF101936">
    <property type="entry name" value="DNA-binding pseudobarrel domain"/>
    <property type="match status" value="3"/>
</dbReference>
<evidence type="ECO:0000256" key="2">
    <source>
        <dbReference type="ARBA" id="ARBA00023015"/>
    </source>
</evidence>
<evidence type="ECO:0000256" key="3">
    <source>
        <dbReference type="ARBA" id="ARBA00023125"/>
    </source>
</evidence>
<proteinExistence type="predicted"/>
<evidence type="ECO:0000256" key="5">
    <source>
        <dbReference type="ARBA" id="ARBA00023242"/>
    </source>
</evidence>
<dbReference type="InterPro" id="IPR003340">
    <property type="entry name" value="B3_DNA-bd"/>
</dbReference>
<dbReference type="InterPro" id="IPR015300">
    <property type="entry name" value="DNA-bd_pseudobarrel_sf"/>
</dbReference>
<keyword evidence="8" id="KW-1185">Reference proteome</keyword>
<reference evidence="8" key="1">
    <citation type="submission" date="2016-04" db="EMBL/GenBank/DDBJ databases">
        <title>Cephalotus genome sequencing.</title>
        <authorList>
            <person name="Fukushima K."/>
            <person name="Hasebe M."/>
            <person name="Fang X."/>
        </authorList>
    </citation>
    <scope>NUCLEOTIDE SEQUENCE [LARGE SCALE GENOMIC DNA]</scope>
    <source>
        <strain evidence="8">cv. St1</strain>
    </source>
</reference>
<dbReference type="PANTHER" id="PTHR31391:SF81">
    <property type="entry name" value="TF-B3 DOMAIN-CONTAINING PROTEIN"/>
    <property type="match status" value="1"/>
</dbReference>
<dbReference type="InParanoid" id="A0A1Q3DFU3"/>
<feature type="domain" description="TF-B3" evidence="6">
    <location>
        <begin position="462"/>
        <end position="559"/>
    </location>
</feature>
<feature type="domain" description="TF-B3" evidence="6">
    <location>
        <begin position="15"/>
        <end position="108"/>
    </location>
</feature>
<evidence type="ECO:0000256" key="1">
    <source>
        <dbReference type="ARBA" id="ARBA00004123"/>
    </source>
</evidence>
<evidence type="ECO:0000256" key="4">
    <source>
        <dbReference type="ARBA" id="ARBA00023163"/>
    </source>
</evidence>
<dbReference type="SMART" id="SM01019">
    <property type="entry name" value="B3"/>
    <property type="match status" value="3"/>
</dbReference>
<dbReference type="GO" id="GO:0005634">
    <property type="term" value="C:nucleus"/>
    <property type="evidence" value="ECO:0007669"/>
    <property type="project" value="UniProtKB-SubCell"/>
</dbReference>
<dbReference type="Gene3D" id="2.40.330.10">
    <property type="entry name" value="DNA-binding pseudobarrel domain"/>
    <property type="match status" value="3"/>
</dbReference>
<keyword evidence="3" id="KW-0238">DNA-binding</keyword>
<comment type="caution">
    <text evidence="7">The sequence shown here is derived from an EMBL/GenBank/DDBJ whole genome shotgun (WGS) entry which is preliminary data.</text>
</comment>
<dbReference type="PROSITE" id="PS50863">
    <property type="entry name" value="B3"/>
    <property type="match status" value="3"/>
</dbReference>
<dbReference type="OrthoDB" id="1688597at2759"/>
<protein>
    <submittedName>
        <fullName evidence="7">B3 domain-containing protein</fullName>
    </submittedName>
</protein>
<dbReference type="CDD" id="cd10017">
    <property type="entry name" value="B3_DNA"/>
    <property type="match status" value="3"/>
</dbReference>
<dbReference type="Proteomes" id="UP000187406">
    <property type="component" value="Unassembled WGS sequence"/>
</dbReference>
<feature type="domain" description="TF-B3" evidence="6">
    <location>
        <begin position="272"/>
        <end position="371"/>
    </location>
</feature>
<keyword evidence="2" id="KW-0805">Transcription regulation</keyword>
<dbReference type="PANTHER" id="PTHR31391">
    <property type="entry name" value="B3 DOMAIN-CONTAINING PROTEIN OS11G0197600-RELATED"/>
    <property type="match status" value="1"/>
</dbReference>
<gene>
    <name evidence="7" type="ORF">CFOL_v3_34753</name>
</gene>
<name>A0A1Q3DFU3_CEPFO</name>
<dbReference type="STRING" id="3775.A0A1Q3DFU3"/>
<dbReference type="InterPro" id="IPR044837">
    <property type="entry name" value="REM16-like"/>
</dbReference>
<evidence type="ECO:0000313" key="7">
    <source>
        <dbReference type="EMBL" id="GAV91357.1"/>
    </source>
</evidence>
<accession>A0A1Q3DFU3</accession>
<organism evidence="7 8">
    <name type="scientific">Cephalotus follicularis</name>
    <name type="common">Albany pitcher plant</name>
    <dbReference type="NCBI Taxonomy" id="3775"/>
    <lineage>
        <taxon>Eukaryota</taxon>
        <taxon>Viridiplantae</taxon>
        <taxon>Streptophyta</taxon>
        <taxon>Embryophyta</taxon>
        <taxon>Tracheophyta</taxon>
        <taxon>Spermatophyta</taxon>
        <taxon>Magnoliopsida</taxon>
        <taxon>eudicotyledons</taxon>
        <taxon>Gunneridae</taxon>
        <taxon>Pentapetalae</taxon>
        <taxon>rosids</taxon>
        <taxon>fabids</taxon>
        <taxon>Oxalidales</taxon>
        <taxon>Cephalotaceae</taxon>
        <taxon>Cephalotus</taxon>
    </lineage>
</organism>
<dbReference type="EMBL" id="BDDD01007325">
    <property type="protein sequence ID" value="GAV91357.1"/>
    <property type="molecule type" value="Genomic_DNA"/>
</dbReference>
<dbReference type="AlphaFoldDB" id="A0A1Q3DFU3"/>
<evidence type="ECO:0000259" key="6">
    <source>
        <dbReference type="PROSITE" id="PS50863"/>
    </source>
</evidence>
<keyword evidence="4" id="KW-0804">Transcription</keyword>
<sequence length="560" mass="63560">MRDDDRFLFTAKTPHFFKVILDDTIRDGKLEIPRRFVRKYGNDLPNSVLLKVPSGAVWRVELSKCNGEVWLQNGWQEFKEYYSIALNHFLVFKYEGNSCFSVVIFDMSASEIKYPYHIAHCDGDFKQPNMEETEDDVSVEILDDIVPGLKRRERSPLAWPQPHKLMRTHAATKIGRTSKSRTFVAELKPEVTHSGGEELEDSKRNIKSQCHTQLLGGMISEMFLILFSIMRTTTGQRGRQSKILGRQQTLTGSKKAKLIQVASSFKSNKPFFMVTMKPSYVGFGHVLCVPAAFARKYFLKEHGNVILRLSDSRTWSAKYWRGASNSKTNAKITCGWRAFALDNHLDVGDTCIFELMQGSEMSLEVSIFRVVQDAKNNLSPASKFCGISLWKCSLVNKIDSDYTDNGDTGILKSLDQLITCQDSQLPHEHNVEHGKQCSQRPSSSRVSKALSTACKFKSEYPFVKLAIQPSHVKYGNVCFPLKFIEKLIKQIGEPKVTLQVADRSWPVKLLLYPSYSHGKLGNGWSTFARENFLRVGDMCVFEIIKRDDVVLKVSIFRGAG</sequence>
<comment type="subcellular location">
    <subcellularLocation>
        <location evidence="1">Nucleus</location>
    </subcellularLocation>
</comment>
<dbReference type="GO" id="GO:0003677">
    <property type="term" value="F:DNA binding"/>
    <property type="evidence" value="ECO:0007669"/>
    <property type="project" value="UniProtKB-KW"/>
</dbReference>